<evidence type="ECO:0000313" key="11">
    <source>
        <dbReference type="EMBL" id="XBW06481.1"/>
    </source>
</evidence>
<feature type="domain" description="Alpha-D-phosphohexomutase alpha/beta/alpha" evidence="8">
    <location>
        <begin position="12"/>
        <end position="129"/>
    </location>
</feature>
<proteinExistence type="inferred from homology"/>
<dbReference type="PRINTS" id="PR00509">
    <property type="entry name" value="PGMPMM"/>
</dbReference>
<name>A0AAU7V2M5_9NOCA</name>
<dbReference type="InterPro" id="IPR005844">
    <property type="entry name" value="A-D-PHexomutase_a/b/a-I"/>
</dbReference>
<comment type="similarity">
    <text evidence="2">Belongs to the phosphohexose mutase family.</text>
</comment>
<evidence type="ECO:0000256" key="4">
    <source>
        <dbReference type="ARBA" id="ARBA00022723"/>
    </source>
</evidence>
<dbReference type="RefSeq" id="WP_019288507.1">
    <property type="nucleotide sequence ID" value="NZ_CP132970.1"/>
</dbReference>
<sequence>MARAAESVSAVIKAYDVRGVVGEQIDEEFVREVGASFARLLRSEGSADRVVIGHDMRASSPSLSQAFADGVTAQGLDVVLIGLASTDQLYFASGLLDAPGAMFTASHNPAKYNGIKLCRAGAKPVGQDTGLAQISADLVEGVPAYDGERGNITEQDVLEDYASFVRGLVDLAEMRPLKVAVDAGNGMGGHTVPAVFGALPVDLVPLYFELDGTFPNHEANPLDPANLVDLQRLVVESGADVGLAFDGDADRCFVVDERGEPVTPSAVTALVAARELAKEPGSTIIHNLITSRVVPELVAEQGGKPVRTRVGHSFIKQQMAETGAVFGGEHSAHYYFRDFWGADSGMLAALHVLAALASQDGPLSELMSSYNRYAASGEINSTVADAAERTEAVVAAFEDRAVSIDRLDGVTVDLPDNAWFNLRASNTEPLLRLNVEARTDGEVEALVKEILSVVRA</sequence>
<dbReference type="InterPro" id="IPR005845">
    <property type="entry name" value="A-D-PHexomutase_a/b/a-II"/>
</dbReference>
<dbReference type="GO" id="GO:0016868">
    <property type="term" value="F:intramolecular phosphotransferase activity"/>
    <property type="evidence" value="ECO:0007669"/>
    <property type="project" value="InterPro"/>
</dbReference>
<dbReference type="InterPro" id="IPR005846">
    <property type="entry name" value="A-D-PHexomutase_a/b/a-III"/>
</dbReference>
<dbReference type="InterPro" id="IPR016055">
    <property type="entry name" value="A-D-PHexomutase_a/b/a-I/II/III"/>
</dbReference>
<dbReference type="InterPro" id="IPR005843">
    <property type="entry name" value="A-D-PHexomutase_C"/>
</dbReference>
<organism evidence="11">
    <name type="scientific">Rhodococcus sp. D-6</name>
    <dbReference type="NCBI Taxonomy" id="1387842"/>
    <lineage>
        <taxon>Bacteria</taxon>
        <taxon>Bacillati</taxon>
        <taxon>Actinomycetota</taxon>
        <taxon>Actinomycetes</taxon>
        <taxon>Mycobacteriales</taxon>
        <taxon>Nocardiaceae</taxon>
        <taxon>Rhodococcus</taxon>
    </lineage>
</organism>
<dbReference type="InterPro" id="IPR036900">
    <property type="entry name" value="A-D-PHexomutase_C_sf"/>
</dbReference>
<dbReference type="InterPro" id="IPR005841">
    <property type="entry name" value="Alpha-D-phosphohexomutase_SF"/>
</dbReference>
<comment type="cofactor">
    <cofactor evidence="1">
        <name>Mg(2+)</name>
        <dbReference type="ChEBI" id="CHEBI:18420"/>
    </cofactor>
</comment>
<keyword evidence="4" id="KW-0479">Metal-binding</keyword>
<dbReference type="Gene3D" id="3.40.120.10">
    <property type="entry name" value="Alpha-D-Glucose-1,6-Bisphosphate, subunit A, domain 3"/>
    <property type="match status" value="3"/>
</dbReference>
<dbReference type="GO" id="GO:0005975">
    <property type="term" value="P:carbohydrate metabolic process"/>
    <property type="evidence" value="ECO:0007669"/>
    <property type="project" value="InterPro"/>
</dbReference>
<dbReference type="Pfam" id="PF00408">
    <property type="entry name" value="PGM_PMM_IV"/>
    <property type="match status" value="1"/>
</dbReference>
<keyword evidence="6" id="KW-0413">Isomerase</keyword>
<dbReference type="Gene3D" id="3.30.310.50">
    <property type="entry name" value="Alpha-D-phosphohexomutase, C-terminal domain"/>
    <property type="match status" value="1"/>
</dbReference>
<evidence type="ECO:0000256" key="1">
    <source>
        <dbReference type="ARBA" id="ARBA00001946"/>
    </source>
</evidence>
<reference evidence="11" key="1">
    <citation type="submission" date="2023-08" db="EMBL/GenBank/DDBJ databases">
        <title>The novel hydrolase IpcH responsible for the initial isoprocarb degradation step in Rhodococcus sp. D-6.</title>
        <authorList>
            <person name="Zhu Q."/>
        </authorList>
    </citation>
    <scope>NUCLEOTIDE SEQUENCE</scope>
    <source>
        <strain evidence="11">D-6</strain>
    </source>
</reference>
<feature type="domain" description="Alpha-D-phosphohexomutase alpha/beta/alpha" evidence="10">
    <location>
        <begin position="269"/>
        <end position="373"/>
    </location>
</feature>
<gene>
    <name evidence="11" type="ORF">RBB84_11560</name>
</gene>
<dbReference type="Pfam" id="PF02880">
    <property type="entry name" value="PGM_PMM_III"/>
    <property type="match status" value="1"/>
</dbReference>
<dbReference type="KEGG" id="rhox:RBB84_11560"/>
<evidence type="ECO:0000256" key="6">
    <source>
        <dbReference type="ARBA" id="ARBA00023235"/>
    </source>
</evidence>
<dbReference type="PANTHER" id="PTHR43771:SF1">
    <property type="entry name" value="PHOSPHOMANNOMUTASE"/>
    <property type="match status" value="1"/>
</dbReference>
<evidence type="ECO:0000259" key="10">
    <source>
        <dbReference type="Pfam" id="PF02880"/>
    </source>
</evidence>
<dbReference type="SUPFAM" id="SSF53738">
    <property type="entry name" value="Phosphoglucomutase, first 3 domains"/>
    <property type="match status" value="3"/>
</dbReference>
<evidence type="ECO:0000259" key="8">
    <source>
        <dbReference type="Pfam" id="PF02878"/>
    </source>
</evidence>
<dbReference type="PANTHER" id="PTHR43771">
    <property type="entry name" value="PHOSPHOMANNOMUTASE"/>
    <property type="match status" value="1"/>
</dbReference>
<protein>
    <submittedName>
        <fullName evidence="11">Phosphomannomutase/phosphoglucomutase</fullName>
    </submittedName>
</protein>
<feature type="domain" description="Alpha-D-phosphohexomutase C-terminal" evidence="7">
    <location>
        <begin position="378"/>
        <end position="451"/>
    </location>
</feature>
<dbReference type="NCBIfam" id="NF007088">
    <property type="entry name" value="PRK09542.1"/>
    <property type="match status" value="1"/>
</dbReference>
<keyword evidence="5" id="KW-0460">Magnesium</keyword>
<evidence type="ECO:0000256" key="5">
    <source>
        <dbReference type="ARBA" id="ARBA00022842"/>
    </source>
</evidence>
<dbReference type="AlphaFoldDB" id="A0AAU7V2M5"/>
<dbReference type="CDD" id="cd03089">
    <property type="entry name" value="PMM_PGM"/>
    <property type="match status" value="1"/>
</dbReference>
<keyword evidence="3" id="KW-0597">Phosphoprotein</keyword>
<dbReference type="Pfam" id="PF02878">
    <property type="entry name" value="PGM_PMM_I"/>
    <property type="match status" value="1"/>
</dbReference>
<dbReference type="SUPFAM" id="SSF55957">
    <property type="entry name" value="Phosphoglucomutase, C-terminal domain"/>
    <property type="match status" value="1"/>
</dbReference>
<feature type="domain" description="Alpha-D-phosphohexomutase alpha/beta/alpha" evidence="9">
    <location>
        <begin position="160"/>
        <end position="259"/>
    </location>
</feature>
<evidence type="ECO:0000259" key="7">
    <source>
        <dbReference type="Pfam" id="PF00408"/>
    </source>
</evidence>
<dbReference type="EMBL" id="CP132970">
    <property type="protein sequence ID" value="XBW06481.1"/>
    <property type="molecule type" value="Genomic_DNA"/>
</dbReference>
<evidence type="ECO:0000256" key="2">
    <source>
        <dbReference type="ARBA" id="ARBA00010231"/>
    </source>
</evidence>
<evidence type="ECO:0000259" key="9">
    <source>
        <dbReference type="Pfam" id="PF02879"/>
    </source>
</evidence>
<accession>A0AAU7V2M5</accession>
<dbReference type="GO" id="GO:0046872">
    <property type="term" value="F:metal ion binding"/>
    <property type="evidence" value="ECO:0007669"/>
    <property type="project" value="UniProtKB-KW"/>
</dbReference>
<dbReference type="Pfam" id="PF02879">
    <property type="entry name" value="PGM_PMM_II"/>
    <property type="match status" value="1"/>
</dbReference>
<evidence type="ECO:0000256" key="3">
    <source>
        <dbReference type="ARBA" id="ARBA00022553"/>
    </source>
</evidence>